<dbReference type="GO" id="GO:0080025">
    <property type="term" value="F:phosphatidylinositol-3,5-bisphosphate binding"/>
    <property type="evidence" value="ECO:0007669"/>
    <property type="project" value="TreeGrafter"/>
</dbReference>
<dbReference type="InterPro" id="IPR056804">
    <property type="entry name" value="Spectrin_SESTD1"/>
</dbReference>
<dbReference type="EMBL" id="OV121132">
    <property type="protein sequence ID" value="CAH0547514.1"/>
    <property type="molecule type" value="Genomic_DNA"/>
</dbReference>
<dbReference type="GO" id="GO:0043325">
    <property type="term" value="F:phosphatidylinositol-3,4-bisphosphate binding"/>
    <property type="evidence" value="ECO:0007669"/>
    <property type="project" value="TreeGrafter"/>
</dbReference>
<dbReference type="PANTHER" id="PTHR46607">
    <property type="entry name" value="SEC14 DOMAIN AND SPECTRIN REPEAT-CONTAINING PROTEIN 1"/>
    <property type="match status" value="1"/>
</dbReference>
<protein>
    <recommendedName>
        <fullName evidence="2">SESTD1-like spectrin repeats region domain-containing protein</fullName>
    </recommendedName>
</protein>
<organism evidence="3 4">
    <name type="scientific">Brassicogethes aeneus</name>
    <name type="common">Rape pollen beetle</name>
    <name type="synonym">Meligethes aeneus</name>
    <dbReference type="NCBI Taxonomy" id="1431903"/>
    <lineage>
        <taxon>Eukaryota</taxon>
        <taxon>Metazoa</taxon>
        <taxon>Ecdysozoa</taxon>
        <taxon>Arthropoda</taxon>
        <taxon>Hexapoda</taxon>
        <taxon>Insecta</taxon>
        <taxon>Pterygota</taxon>
        <taxon>Neoptera</taxon>
        <taxon>Endopterygota</taxon>
        <taxon>Coleoptera</taxon>
        <taxon>Polyphaga</taxon>
        <taxon>Cucujiformia</taxon>
        <taxon>Nitidulidae</taxon>
        <taxon>Meligethinae</taxon>
        <taxon>Brassicogethes</taxon>
    </lineage>
</organism>
<dbReference type="GO" id="GO:0070273">
    <property type="term" value="F:phosphatidylinositol-4-phosphate binding"/>
    <property type="evidence" value="ECO:0007669"/>
    <property type="project" value="TreeGrafter"/>
</dbReference>
<reference evidence="3" key="1">
    <citation type="submission" date="2021-12" db="EMBL/GenBank/DDBJ databases">
        <authorList>
            <person name="King R."/>
        </authorList>
    </citation>
    <scope>NUCLEOTIDE SEQUENCE</scope>
</reference>
<proteinExistence type="predicted"/>
<dbReference type="GO" id="GO:0032266">
    <property type="term" value="F:phosphatidylinositol-3-phosphate binding"/>
    <property type="evidence" value="ECO:0007669"/>
    <property type="project" value="TreeGrafter"/>
</dbReference>
<sequence length="784" mass="90373">MEFRLDLRCLQGKTVTLPGVHDKDGRPILLVTVPPETPPLDIVIPLQYLLSIFSNSSRSRGITTILDARKGPWKVARSCIKQITTVFESGELAHLVVLRPDAFWDKQRVENCTSNKKGNPVIFIPRSRLNKFVDQSQLPLELGGSFVYNHEKWIENRRKVEEFYNDVETTLKDLNELHQYLLQSQTLRASQVENAINTSTDMADSAKMLVHNATEMGRELIQNIEYDIRTRKFATEDFESISPPQDVLDTIERIDEVLGTIRKNQQTIEEAWSNMERTFINAKDLCYLEEGVVRVTNWILGHAENLLNSRHKVGYDVSSAEELRREHESIEFQCWSTYGAYAEIIHKINSFSNEDQLTEQQKDIISQKDFMDFVCRSFALRLERRRNILITSLRFFRLVAKYFDKTSEVFDSLVMGNKVIEFQSAGYKLKELQESQANLDGIERELVKEGEKLSDMLSMPVKDALGREIMVDYSEDIVNIRDILDATTARKNIFSDSVELQKLTLEQVKHIDGYEKDANQAVQWLEDLLQVMLKDHSHVGCTVQEIQAQKEEHQMFQETAKDTYNYGCQLLNASLVLRQSCKLPLEEHANLYQTLKTCWQSLLTVSQEQMTRFRVSAVFHRSVEDQCNQLRDLREAVATIPLMDLGKKKTRVSHYFSCREKLLVEVGRMVRLGRLLRSRLREPLFIIKQLPDLEEDPFDSADDNEIAVEAISERLAEVTGLAEELDQTLQSAQQDCSILSNYSEEICNPESISNTIFLKKIMENQPTTSDVSKVIKANELNILY</sequence>
<dbReference type="Pfam" id="PF24915">
    <property type="entry name" value="Spectrin_SESTD1"/>
    <property type="match status" value="1"/>
</dbReference>
<dbReference type="SUPFAM" id="SSF46966">
    <property type="entry name" value="Spectrin repeat"/>
    <property type="match status" value="1"/>
</dbReference>
<gene>
    <name evidence="3" type="ORF">MELIAE_LOCUS1496</name>
</gene>
<accession>A0A9P0ARA3</accession>
<dbReference type="Gene3D" id="1.20.58.60">
    <property type="match status" value="2"/>
</dbReference>
<keyword evidence="4" id="KW-1185">Reference proteome</keyword>
<dbReference type="AlphaFoldDB" id="A0A9P0ARA3"/>
<dbReference type="GO" id="GO:0005546">
    <property type="term" value="F:phosphatidylinositol-4,5-bisphosphate binding"/>
    <property type="evidence" value="ECO:0007669"/>
    <property type="project" value="TreeGrafter"/>
</dbReference>
<dbReference type="GO" id="GO:0010314">
    <property type="term" value="F:phosphatidylinositol-5-phosphate binding"/>
    <property type="evidence" value="ECO:0007669"/>
    <property type="project" value="TreeGrafter"/>
</dbReference>
<dbReference type="PANTHER" id="PTHR46607:SF1">
    <property type="entry name" value="SEC14 DOMAIN AND SPECTRIN REPEAT-CONTAINING PROTEIN 1"/>
    <property type="match status" value="1"/>
</dbReference>
<feature type="domain" description="SESTD1-like spectrin repeats region" evidence="2">
    <location>
        <begin position="391"/>
        <end position="492"/>
    </location>
</feature>
<name>A0A9P0ARA3_BRAAE</name>
<evidence type="ECO:0000259" key="2">
    <source>
        <dbReference type="Pfam" id="PF24915"/>
    </source>
</evidence>
<dbReference type="OrthoDB" id="2152335at2759"/>
<dbReference type="Proteomes" id="UP001154078">
    <property type="component" value="Chromosome 1"/>
</dbReference>
<keyword evidence="1" id="KW-0677">Repeat</keyword>
<evidence type="ECO:0000313" key="4">
    <source>
        <dbReference type="Proteomes" id="UP001154078"/>
    </source>
</evidence>
<evidence type="ECO:0000256" key="1">
    <source>
        <dbReference type="ARBA" id="ARBA00022737"/>
    </source>
</evidence>
<evidence type="ECO:0000313" key="3">
    <source>
        <dbReference type="EMBL" id="CAH0547514.1"/>
    </source>
</evidence>